<comment type="caution">
    <text evidence="1">The sequence shown here is derived from an EMBL/GenBank/DDBJ whole genome shotgun (WGS) entry which is preliminary data.</text>
</comment>
<dbReference type="AlphaFoldDB" id="A0A845EVE1"/>
<dbReference type="InterPro" id="IPR036249">
    <property type="entry name" value="Thioredoxin-like_sf"/>
</dbReference>
<proteinExistence type="predicted"/>
<dbReference type="Proteomes" id="UP000447833">
    <property type="component" value="Unassembled WGS sequence"/>
</dbReference>
<dbReference type="EMBL" id="WMEY01000001">
    <property type="protein sequence ID" value="MYL61908.1"/>
    <property type="molecule type" value="Genomic_DNA"/>
</dbReference>
<organism evidence="1 2">
    <name type="scientific">Guptibacillus hwajinpoensis</name>
    <dbReference type="NCBI Taxonomy" id="208199"/>
    <lineage>
        <taxon>Bacteria</taxon>
        <taxon>Bacillati</taxon>
        <taxon>Bacillota</taxon>
        <taxon>Bacilli</taxon>
        <taxon>Bacillales</taxon>
        <taxon>Guptibacillaceae</taxon>
        <taxon>Guptibacillus</taxon>
    </lineage>
</organism>
<gene>
    <name evidence="1" type="ORF">GLW07_00930</name>
</gene>
<sequence>MSKSVTLYSKATCPLCDEAAYLLEELQEEVTFSIQTVDIYSDEALLEKFMLMIPVVEIEGEIVDYGRISKKTIRKRLL</sequence>
<name>A0A845EVE1_9BACL</name>
<reference evidence="1 2" key="1">
    <citation type="submission" date="2019-11" db="EMBL/GenBank/DDBJ databases">
        <title>Genome sequences of 17 halophilic strains isolated from different environments.</title>
        <authorList>
            <person name="Furrow R.E."/>
        </authorList>
    </citation>
    <scope>NUCLEOTIDE SEQUENCE [LARGE SCALE GENOMIC DNA]</scope>
    <source>
        <strain evidence="1 2">22506_14_FS</strain>
    </source>
</reference>
<evidence type="ECO:0000313" key="2">
    <source>
        <dbReference type="Proteomes" id="UP000447833"/>
    </source>
</evidence>
<dbReference type="PANTHER" id="PTHR33558:SF1">
    <property type="entry name" value="GLUTAREDOXIN-LIKE PROTEIN C5ORF63 HOMOLOG"/>
    <property type="match status" value="1"/>
</dbReference>
<dbReference type="Gene3D" id="3.40.30.10">
    <property type="entry name" value="Glutaredoxin"/>
    <property type="match status" value="1"/>
</dbReference>
<dbReference type="InterPro" id="IPR008554">
    <property type="entry name" value="Glutaredoxin-like"/>
</dbReference>
<dbReference type="Pfam" id="PF05768">
    <property type="entry name" value="Glrx-like"/>
    <property type="match status" value="1"/>
</dbReference>
<dbReference type="RefSeq" id="WP_160917836.1">
    <property type="nucleotide sequence ID" value="NZ_WMEY01000001.1"/>
</dbReference>
<accession>A0A845EVE1</accession>
<evidence type="ECO:0000313" key="1">
    <source>
        <dbReference type="EMBL" id="MYL61908.1"/>
    </source>
</evidence>
<dbReference type="InterPro" id="IPR052565">
    <property type="entry name" value="Glutaredoxin-like_YDR286C"/>
</dbReference>
<protein>
    <submittedName>
        <fullName evidence="1">Glutaredoxin family protein</fullName>
    </submittedName>
</protein>
<dbReference type="PANTHER" id="PTHR33558">
    <property type="entry name" value="GLUTAREDOXIN-LIKE PROTEIN C5ORF63 HOMOLOG"/>
    <property type="match status" value="1"/>
</dbReference>
<dbReference type="SUPFAM" id="SSF52833">
    <property type="entry name" value="Thioredoxin-like"/>
    <property type="match status" value="1"/>
</dbReference>